<dbReference type="InterPro" id="IPR006665">
    <property type="entry name" value="OmpA-like"/>
</dbReference>
<evidence type="ECO:0000256" key="8">
    <source>
        <dbReference type="SAM" id="Phobius"/>
    </source>
</evidence>
<keyword evidence="6 7" id="KW-0472">Membrane</keyword>
<keyword evidence="4 8" id="KW-0812">Transmembrane</keyword>
<evidence type="ECO:0000313" key="10">
    <source>
        <dbReference type="EMBL" id="QLY78735.1"/>
    </source>
</evidence>
<feature type="transmembrane region" description="Helical" evidence="8">
    <location>
        <begin position="15"/>
        <end position="37"/>
    </location>
</feature>
<dbReference type="RefSeq" id="WP_021800940.1">
    <property type="nucleotide sequence ID" value="NZ_CP059378.1"/>
</dbReference>
<dbReference type="Gene3D" id="3.30.1330.60">
    <property type="entry name" value="OmpA-like domain"/>
    <property type="match status" value="1"/>
</dbReference>
<proteinExistence type="inferred from homology"/>
<name>A0A7D6ZYM8_9CLOT</name>
<dbReference type="PANTHER" id="PTHR30329">
    <property type="entry name" value="STATOR ELEMENT OF FLAGELLAR MOTOR COMPLEX"/>
    <property type="match status" value="1"/>
</dbReference>
<comment type="similarity">
    <text evidence="2">Belongs to the MotB family.</text>
</comment>
<evidence type="ECO:0000256" key="5">
    <source>
        <dbReference type="ARBA" id="ARBA00022989"/>
    </source>
</evidence>
<dbReference type="Pfam" id="PF00691">
    <property type="entry name" value="OmpA"/>
    <property type="match status" value="1"/>
</dbReference>
<dbReference type="PANTHER" id="PTHR30329:SF21">
    <property type="entry name" value="LIPOPROTEIN YIAD-RELATED"/>
    <property type="match status" value="1"/>
</dbReference>
<dbReference type="Pfam" id="PF13677">
    <property type="entry name" value="MotB_plug"/>
    <property type="match status" value="1"/>
</dbReference>
<keyword evidence="3" id="KW-1003">Cell membrane</keyword>
<dbReference type="EMBL" id="CP059378">
    <property type="protein sequence ID" value="QLY78735.1"/>
    <property type="molecule type" value="Genomic_DNA"/>
</dbReference>
<evidence type="ECO:0000256" key="7">
    <source>
        <dbReference type="PROSITE-ProRule" id="PRU00473"/>
    </source>
</evidence>
<dbReference type="Proteomes" id="UP000512286">
    <property type="component" value="Chromosome"/>
</dbReference>
<dbReference type="SUPFAM" id="SSF103088">
    <property type="entry name" value="OmpA-like"/>
    <property type="match status" value="1"/>
</dbReference>
<evidence type="ECO:0000313" key="11">
    <source>
        <dbReference type="Proteomes" id="UP000512286"/>
    </source>
</evidence>
<evidence type="ECO:0000259" key="9">
    <source>
        <dbReference type="PROSITE" id="PS51123"/>
    </source>
</evidence>
<dbReference type="InterPro" id="IPR025713">
    <property type="entry name" value="MotB-like_N_dom"/>
</dbReference>
<protein>
    <submittedName>
        <fullName evidence="10">OmpA family protein</fullName>
    </submittedName>
</protein>
<dbReference type="CDD" id="cd07185">
    <property type="entry name" value="OmpA_C-like"/>
    <property type="match status" value="1"/>
</dbReference>
<dbReference type="KEGG" id="cint:HZF06_16825"/>
<dbReference type="PROSITE" id="PS51123">
    <property type="entry name" value="OMPA_2"/>
    <property type="match status" value="1"/>
</dbReference>
<organism evidence="10 11">
    <name type="scientific">Clostridium intestinale</name>
    <dbReference type="NCBI Taxonomy" id="36845"/>
    <lineage>
        <taxon>Bacteria</taxon>
        <taxon>Bacillati</taxon>
        <taxon>Bacillota</taxon>
        <taxon>Clostridia</taxon>
        <taxon>Eubacteriales</taxon>
        <taxon>Clostridiaceae</taxon>
        <taxon>Clostridium</taxon>
    </lineage>
</organism>
<dbReference type="InterPro" id="IPR050330">
    <property type="entry name" value="Bact_OuterMem_StrucFunc"/>
</dbReference>
<keyword evidence="5 8" id="KW-1133">Transmembrane helix</keyword>
<reference evidence="10 11" key="1">
    <citation type="submission" date="2020-07" db="EMBL/GenBank/DDBJ databases">
        <title>Electron transfer.</title>
        <authorList>
            <person name="Huang L."/>
            <person name="Liu X."/>
            <person name="Zhou S."/>
        </authorList>
    </citation>
    <scope>NUCLEOTIDE SEQUENCE [LARGE SCALE GENOMIC DNA]</scope>
    <source>
        <strain evidence="10 11">Lx1</strain>
    </source>
</reference>
<feature type="domain" description="OmpA-like" evidence="9">
    <location>
        <begin position="110"/>
        <end position="231"/>
    </location>
</feature>
<comment type="subcellular location">
    <subcellularLocation>
        <location evidence="1">Cell membrane</location>
        <topology evidence="1">Single-pass membrane protein</topology>
    </subcellularLocation>
</comment>
<sequence length="240" mass="26570">MAREKKPKKEVKTDAWLATYGDMVTLVLTFFVLMYSFSSVNEQKLKDISIALTDLLGGGTSGKSILDGGNGVLEEVVPEGGDVEESTFSKVSEFLESNGLEDIAQIKTDERGVIIELNDKILFESGKSELIPESREVLEKISGLLATLDNTFIIEGHTDNVPIDTYKFNDNWDLSSSRANSVIRYFTKVKGLDVNKFNSAAYGEFKPLVDNSTEENRAKNRRVNILIVATEKESKENGGK</sequence>
<evidence type="ECO:0000256" key="6">
    <source>
        <dbReference type="ARBA" id="ARBA00023136"/>
    </source>
</evidence>
<evidence type="ECO:0000256" key="1">
    <source>
        <dbReference type="ARBA" id="ARBA00004162"/>
    </source>
</evidence>
<dbReference type="GO" id="GO:0005886">
    <property type="term" value="C:plasma membrane"/>
    <property type="evidence" value="ECO:0007669"/>
    <property type="project" value="UniProtKB-SubCell"/>
</dbReference>
<evidence type="ECO:0000256" key="4">
    <source>
        <dbReference type="ARBA" id="ARBA00022692"/>
    </source>
</evidence>
<evidence type="ECO:0000256" key="3">
    <source>
        <dbReference type="ARBA" id="ARBA00022475"/>
    </source>
</evidence>
<evidence type="ECO:0000256" key="2">
    <source>
        <dbReference type="ARBA" id="ARBA00008914"/>
    </source>
</evidence>
<accession>A0A7D6ZYM8</accession>
<gene>
    <name evidence="10" type="ORF">HZF06_16825</name>
</gene>
<dbReference type="InterPro" id="IPR036737">
    <property type="entry name" value="OmpA-like_sf"/>
</dbReference>
<dbReference type="AlphaFoldDB" id="A0A7D6ZYM8"/>